<reference evidence="2 3" key="1">
    <citation type="submission" date="2022-06" db="EMBL/GenBank/DDBJ databases">
        <authorList>
            <person name="Jeon C.O."/>
        </authorList>
    </citation>
    <scope>NUCLEOTIDE SEQUENCE [LARGE SCALE GENOMIC DNA]</scope>
    <source>
        <strain evidence="2 3">KCTC 13943</strain>
    </source>
</reference>
<evidence type="ECO:0000313" key="2">
    <source>
        <dbReference type="EMBL" id="MCM2532223.1"/>
    </source>
</evidence>
<dbReference type="PROSITE" id="PS51819">
    <property type="entry name" value="VOC"/>
    <property type="match status" value="1"/>
</dbReference>
<accession>A0ABT0W9H5</accession>
<comment type="caution">
    <text evidence="2">The sequence shown here is derived from an EMBL/GenBank/DDBJ whole genome shotgun (WGS) entry which is preliminary data.</text>
</comment>
<dbReference type="InterPro" id="IPR004360">
    <property type="entry name" value="Glyas_Fos-R_dOase_dom"/>
</dbReference>
<sequence>MRRDISHAIPMLAVHDAINAIEFYKNVFRADEVTRIVANDGKIEHSEVKVGNARIMIADGFPGYNHTAKSLGGTPVIIYLYVDNVDSVVERAVSSGSTLLRSIHNLPHGDRVGKIEDPFGHVWMVATPLK</sequence>
<dbReference type="InterPro" id="IPR029068">
    <property type="entry name" value="Glyas_Bleomycin-R_OHBP_Dase"/>
</dbReference>
<protein>
    <submittedName>
        <fullName evidence="2">VOC family protein</fullName>
    </submittedName>
</protein>
<dbReference type="Pfam" id="PF00903">
    <property type="entry name" value="Glyoxalase"/>
    <property type="match status" value="1"/>
</dbReference>
<evidence type="ECO:0000313" key="3">
    <source>
        <dbReference type="Proteomes" id="UP001523262"/>
    </source>
</evidence>
<dbReference type="SUPFAM" id="SSF54593">
    <property type="entry name" value="Glyoxalase/Bleomycin resistance protein/Dihydroxybiphenyl dioxygenase"/>
    <property type="match status" value="1"/>
</dbReference>
<proteinExistence type="predicted"/>
<dbReference type="Proteomes" id="UP001523262">
    <property type="component" value="Unassembled WGS sequence"/>
</dbReference>
<feature type="domain" description="VOC" evidence="1">
    <location>
        <begin position="4"/>
        <end position="128"/>
    </location>
</feature>
<dbReference type="PANTHER" id="PTHR34109">
    <property type="entry name" value="BNAUNNG04460D PROTEIN-RELATED"/>
    <property type="match status" value="1"/>
</dbReference>
<dbReference type="InterPro" id="IPR037523">
    <property type="entry name" value="VOC_core"/>
</dbReference>
<evidence type="ECO:0000259" key="1">
    <source>
        <dbReference type="PROSITE" id="PS51819"/>
    </source>
</evidence>
<dbReference type="EMBL" id="JAMQCR010000001">
    <property type="protein sequence ID" value="MCM2532223.1"/>
    <property type="molecule type" value="Genomic_DNA"/>
</dbReference>
<dbReference type="PANTHER" id="PTHR34109:SF1">
    <property type="entry name" value="VOC DOMAIN-CONTAINING PROTEIN"/>
    <property type="match status" value="1"/>
</dbReference>
<organism evidence="2 3">
    <name type="scientific">Neobacillus pocheonensis</name>
    <dbReference type="NCBI Taxonomy" id="363869"/>
    <lineage>
        <taxon>Bacteria</taxon>
        <taxon>Bacillati</taxon>
        <taxon>Bacillota</taxon>
        <taxon>Bacilli</taxon>
        <taxon>Bacillales</taxon>
        <taxon>Bacillaceae</taxon>
        <taxon>Neobacillus</taxon>
    </lineage>
</organism>
<dbReference type="Gene3D" id="3.30.720.120">
    <property type="match status" value="1"/>
</dbReference>
<dbReference type="Gene3D" id="3.30.720.110">
    <property type="match status" value="1"/>
</dbReference>
<name>A0ABT0W9H5_9BACI</name>
<dbReference type="CDD" id="cd07246">
    <property type="entry name" value="VOC_like"/>
    <property type="match status" value="1"/>
</dbReference>
<gene>
    <name evidence="2" type="ORF">NDK43_07180</name>
</gene>
<keyword evidence="3" id="KW-1185">Reference proteome</keyword>